<dbReference type="EMBL" id="CAQQ02389537">
    <property type="status" value="NOT_ANNOTATED_CDS"/>
    <property type="molecule type" value="Genomic_DNA"/>
</dbReference>
<accession>T1GA74</accession>
<evidence type="ECO:0000313" key="1">
    <source>
        <dbReference type="EnsemblMetazoa" id="MESCA000122-PA"/>
    </source>
</evidence>
<dbReference type="HOGENOM" id="CLU_2576577_0_0_1"/>
<proteinExistence type="predicted"/>
<dbReference type="AlphaFoldDB" id="T1GA74"/>
<dbReference type="Proteomes" id="UP000015102">
    <property type="component" value="Unassembled WGS sequence"/>
</dbReference>
<protein>
    <submittedName>
        <fullName evidence="1">Uncharacterized protein</fullName>
    </submittedName>
</protein>
<dbReference type="EMBL" id="CAQQ02389538">
    <property type="status" value="NOT_ANNOTATED_CDS"/>
    <property type="molecule type" value="Genomic_DNA"/>
</dbReference>
<dbReference type="EnsemblMetazoa" id="MESCA000122-RA">
    <property type="protein sequence ID" value="MESCA000122-PA"/>
    <property type="gene ID" value="MESCA000122"/>
</dbReference>
<reference evidence="2" key="1">
    <citation type="submission" date="2013-02" db="EMBL/GenBank/DDBJ databases">
        <authorList>
            <person name="Hughes D."/>
        </authorList>
    </citation>
    <scope>NUCLEOTIDE SEQUENCE</scope>
    <source>
        <strain>Durham</strain>
        <strain evidence="2">NC isolate 2 -- Noor lab</strain>
    </source>
</reference>
<keyword evidence="2" id="KW-1185">Reference proteome</keyword>
<evidence type="ECO:0000313" key="2">
    <source>
        <dbReference type="Proteomes" id="UP000015102"/>
    </source>
</evidence>
<name>T1GA74_MEGSC</name>
<sequence length="81" mass="9181">MIDDIDTVLTESSCIRFIAERMVLGLWSWGCGGLLGRRHLTIYNTGIGVNLKTALKEKEVRESPVCKFQILRKFHQGDAIM</sequence>
<organism evidence="1 2">
    <name type="scientific">Megaselia scalaris</name>
    <name type="common">Humpbacked fly</name>
    <name type="synonym">Phora scalaris</name>
    <dbReference type="NCBI Taxonomy" id="36166"/>
    <lineage>
        <taxon>Eukaryota</taxon>
        <taxon>Metazoa</taxon>
        <taxon>Ecdysozoa</taxon>
        <taxon>Arthropoda</taxon>
        <taxon>Hexapoda</taxon>
        <taxon>Insecta</taxon>
        <taxon>Pterygota</taxon>
        <taxon>Neoptera</taxon>
        <taxon>Endopterygota</taxon>
        <taxon>Diptera</taxon>
        <taxon>Brachycera</taxon>
        <taxon>Muscomorpha</taxon>
        <taxon>Platypezoidea</taxon>
        <taxon>Phoridae</taxon>
        <taxon>Megaseliini</taxon>
        <taxon>Megaselia</taxon>
    </lineage>
</organism>
<reference evidence="1" key="2">
    <citation type="submission" date="2015-06" db="UniProtKB">
        <authorList>
            <consortium name="EnsemblMetazoa"/>
        </authorList>
    </citation>
    <scope>IDENTIFICATION</scope>
</reference>